<feature type="region of interest" description="Disordered" evidence="2">
    <location>
        <begin position="983"/>
        <end position="1006"/>
    </location>
</feature>
<evidence type="ECO:0000256" key="1">
    <source>
        <dbReference type="SAM" id="Coils"/>
    </source>
</evidence>
<keyword evidence="3" id="KW-1185">Reference proteome</keyword>
<feature type="compositionally biased region" description="Polar residues" evidence="2">
    <location>
        <begin position="935"/>
        <end position="945"/>
    </location>
</feature>
<proteinExistence type="predicted"/>
<reference evidence="3" key="1">
    <citation type="submission" date="2022-06" db="EMBL/GenBank/DDBJ databases">
        <authorList>
            <person name="Berger JAMES D."/>
            <person name="Berger JAMES D."/>
        </authorList>
    </citation>
    <scope>NUCLEOTIDE SEQUENCE [LARGE SCALE GENOMIC DNA]</scope>
</reference>
<feature type="region of interest" description="Disordered" evidence="2">
    <location>
        <begin position="1426"/>
        <end position="1459"/>
    </location>
</feature>
<keyword evidence="1" id="KW-0175">Coiled coil</keyword>
<feature type="region of interest" description="Disordered" evidence="2">
    <location>
        <begin position="1239"/>
        <end position="1262"/>
    </location>
</feature>
<evidence type="ECO:0008006" key="5">
    <source>
        <dbReference type="Google" id="ProtNLM"/>
    </source>
</evidence>
<feature type="region of interest" description="Disordered" evidence="2">
    <location>
        <begin position="1120"/>
        <end position="1147"/>
    </location>
</feature>
<accession>A0AA85K4U4</accession>
<feature type="region of interest" description="Disordered" evidence="2">
    <location>
        <begin position="1778"/>
        <end position="1800"/>
    </location>
</feature>
<feature type="compositionally biased region" description="Polar residues" evidence="2">
    <location>
        <begin position="986"/>
        <end position="1006"/>
    </location>
</feature>
<dbReference type="SUPFAM" id="SSF117289">
    <property type="entry name" value="Nucleoporin domain"/>
    <property type="match status" value="1"/>
</dbReference>
<name>A0AA85K4U4_TRIRE</name>
<feature type="region of interest" description="Disordered" evidence="2">
    <location>
        <begin position="529"/>
        <end position="548"/>
    </location>
</feature>
<feature type="compositionally biased region" description="Low complexity" evidence="2">
    <location>
        <begin position="1188"/>
        <end position="1218"/>
    </location>
</feature>
<feature type="region of interest" description="Disordered" evidence="2">
    <location>
        <begin position="864"/>
        <end position="883"/>
    </location>
</feature>
<feature type="region of interest" description="Disordered" evidence="2">
    <location>
        <begin position="770"/>
        <end position="790"/>
    </location>
</feature>
<feature type="compositionally biased region" description="Low complexity" evidence="2">
    <location>
        <begin position="1441"/>
        <end position="1459"/>
    </location>
</feature>
<evidence type="ECO:0000256" key="2">
    <source>
        <dbReference type="SAM" id="MobiDB-lite"/>
    </source>
</evidence>
<reference evidence="4" key="2">
    <citation type="submission" date="2023-11" db="UniProtKB">
        <authorList>
            <consortium name="WormBaseParasite"/>
        </authorList>
    </citation>
    <scope>IDENTIFICATION</scope>
</reference>
<dbReference type="Proteomes" id="UP000050795">
    <property type="component" value="Unassembled WGS sequence"/>
</dbReference>
<feature type="region of interest" description="Disordered" evidence="2">
    <location>
        <begin position="924"/>
        <end position="945"/>
    </location>
</feature>
<feature type="region of interest" description="Disordered" evidence="2">
    <location>
        <begin position="1188"/>
        <end position="1224"/>
    </location>
</feature>
<evidence type="ECO:0000313" key="4">
    <source>
        <dbReference type="WBParaSite" id="TREG1_54730.1"/>
    </source>
</evidence>
<sequence length="1800" mass="186796">MSEVKYKQLHHFPCGDLANPDRCLLVSICLHGVFVCASSSGLLLYDTKQYLEATGACELRRDKPLPNHKPNITISSIDPICWTAFNSDGLTLAVLTSSENRGALVHLVNVHQLVKQASADLLSISRSVRVCGGEPTGWRVRDFSWSPTDPTTFVVALESGAVRLFNFSSDASGAITLVGQLPSTADCRCVSWSPKGKQLALCLKGSLATANGVMQGPLILQVDPQMHQKRIVPLVNLFNANNNWKDSCPVDLLWTSSYNFLLAVKQPKSENRAYCSTQVLYISTTSKSPEPSAVTIDGLSSPHVEYNKAQYYFRFLGTNYVAVNWSYVGEEVVILQLPTTPDNNMPQALMSIELPVDGLPVSMDVGVFQKDNESMENSVVYLITCLSSGNVCPYMLNSTSQMILLNPNLPKALNLQIPQPPVSTVVTPSSEMPKSVSVTSFPSNINNSTTFGQGKPTSTPLFNLNISAQPSPVNTTTFSSQQSATTPIPSNTIKVSEEQKTSLFQIPTPTSITSDRLENLPPIVEQAETKEKPVTKCEQPSSNKSRDIPLPKSVQAAAAHFSSALKAEAEAGRAVWQNLFNILINGEVDGKSGESKGLDIIEARLCDVNRFLTAMDEVISELSSALDERKEDLTNSITFGERLRRALRLYASGDWFSTISGHLDPETNRLFSQLKRRARLAEAGLYDLEEQIENLASEVESIQLKNKNTNNTPIKQGKEKASLRNSVGGNPTIMRALDTNANLIRAERNRIDYIMESLKRLGLSPVKCESTNDTQCGKQSKSLNRSNISFSKDDDYNSTINNTISNNNNNPSQHMIHERDQALLRLFSNYKLPVIRPTKVCPSISTEAENLNLSDFKAGESFSETQSSSNILQSKATPSPGSLKNSRLEKLLVVSGELATNTAVSVAPRTPPNVSVKNVTDVRKSTGAAPAHPLTSASPLFSTPTSSILSKPSVSFGLTKGQSIESPSTTNISTIKSSPLAGVKVSDTNAPTHQSLSDSTKPVTQSLFTPTTKAPISTTSATSVPNAFAFTPSSKSVGFPSISTPSTVAASSTSSVMNNAGQPSPLFQQVQSSTPVTNITNVNSSGGLAVSANSLFSSQAVTSKSNTTTPTSQTVNEINKTQPNVVPVIPGCHVSSPPSVSSSTSASTPGLFSFLPTSVSNTGVLFGSGQNQSSTTSTTTTTTTSLFSSVPLTSTTSPASSGQTQSSTSTTSKPPTQSIFGSSLFGSAPVTGSNTFLFGTPSQNTASPASTSVGTVSSTPNVSTMGISTSKNEVSAGTATSAPTSISSLFGATGGSTLNTSGGLFSANTSSLPQNSTSSTQPCTTGLFSFTNATISTSATAAVTTTSVTSSVSSPFGSSLFGKSPEQPKSLFSTPMSAITTATAASTTTTTTATNASGLFGSLPNASTGVKLFGTLPTTQPGGLLFGSASNQASGPKLFETTTPTTNTSSNPVSSPTSSSTLFGGIFGSPSVTSSMNNANTTVTTASGLFQGIGSSPTKSSGLFQFSSGNSLFGSTTANNATSPPSTGLFGAINTQQPATSNPPGAGLFGSPTGTPAKPTDGLFSMNSLNLGGNSAPQNPTQNIFGKAFGGQANSSSGLFGSLNPTSQTNVNTTPTASSVAQPGLFSNALFGSSVFGSPVFANAVSTTSSTVSSGGGGGLFSGLSSNVNSGTGLFGSRTSPPAANTAGGFGSPPVFGSSPTFGGLGNTNPSGQGLFGMSGTAAFNTGTGGLFGAPMPPAGGGSLFGGNTNPPTGGGGLFASLGNKTDNLSFGSLAQVSPPSGNMPNSPFGISPSFTQRRA</sequence>
<feature type="compositionally biased region" description="Low complexity" evidence="2">
    <location>
        <begin position="1134"/>
        <end position="1147"/>
    </location>
</feature>
<organism evidence="3 4">
    <name type="scientific">Trichobilharzia regenti</name>
    <name type="common">Nasal bird schistosome</name>
    <dbReference type="NCBI Taxonomy" id="157069"/>
    <lineage>
        <taxon>Eukaryota</taxon>
        <taxon>Metazoa</taxon>
        <taxon>Spiralia</taxon>
        <taxon>Lophotrochozoa</taxon>
        <taxon>Platyhelminthes</taxon>
        <taxon>Trematoda</taxon>
        <taxon>Digenea</taxon>
        <taxon>Strigeidida</taxon>
        <taxon>Schistosomatoidea</taxon>
        <taxon>Schistosomatidae</taxon>
        <taxon>Trichobilharzia</taxon>
    </lineage>
</organism>
<dbReference type="WBParaSite" id="TREG1_54730.1">
    <property type="protein sequence ID" value="TREG1_54730.1"/>
    <property type="gene ID" value="TREG1_54730"/>
</dbReference>
<protein>
    <recommendedName>
        <fullName evidence="5">ANAPC4_WD40 domain-containing protein</fullName>
    </recommendedName>
</protein>
<evidence type="ECO:0000313" key="3">
    <source>
        <dbReference type="Proteomes" id="UP000050795"/>
    </source>
</evidence>
<feature type="coiled-coil region" evidence="1">
    <location>
        <begin position="678"/>
        <end position="712"/>
    </location>
</feature>